<dbReference type="EMBL" id="JANAVB010035631">
    <property type="protein sequence ID" value="KAJ6804965.1"/>
    <property type="molecule type" value="Genomic_DNA"/>
</dbReference>
<organism evidence="1 2">
    <name type="scientific">Iris pallida</name>
    <name type="common">Sweet iris</name>
    <dbReference type="NCBI Taxonomy" id="29817"/>
    <lineage>
        <taxon>Eukaryota</taxon>
        <taxon>Viridiplantae</taxon>
        <taxon>Streptophyta</taxon>
        <taxon>Embryophyta</taxon>
        <taxon>Tracheophyta</taxon>
        <taxon>Spermatophyta</taxon>
        <taxon>Magnoliopsida</taxon>
        <taxon>Liliopsida</taxon>
        <taxon>Asparagales</taxon>
        <taxon>Iridaceae</taxon>
        <taxon>Iridoideae</taxon>
        <taxon>Irideae</taxon>
        <taxon>Iris</taxon>
    </lineage>
</organism>
<dbReference type="Proteomes" id="UP001140949">
    <property type="component" value="Unassembled WGS sequence"/>
</dbReference>
<reference evidence="1" key="1">
    <citation type="journal article" date="2023" name="GigaByte">
        <title>Genome assembly of the bearded iris, Iris pallida Lam.</title>
        <authorList>
            <person name="Bruccoleri R.E."/>
            <person name="Oakeley E.J."/>
            <person name="Faust A.M.E."/>
            <person name="Altorfer M."/>
            <person name="Dessus-Babus S."/>
            <person name="Burckhardt D."/>
            <person name="Oertli M."/>
            <person name="Naumann U."/>
            <person name="Petersen F."/>
            <person name="Wong J."/>
        </authorList>
    </citation>
    <scope>NUCLEOTIDE SEQUENCE</scope>
    <source>
        <strain evidence="1">GSM-AAB239-AS_SAM_17_03QT</strain>
    </source>
</reference>
<evidence type="ECO:0000313" key="2">
    <source>
        <dbReference type="Proteomes" id="UP001140949"/>
    </source>
</evidence>
<name>A0AAX6EMB0_IRIPA</name>
<reference evidence="1" key="2">
    <citation type="submission" date="2023-04" db="EMBL/GenBank/DDBJ databases">
        <authorList>
            <person name="Bruccoleri R.E."/>
            <person name="Oakeley E.J."/>
            <person name="Faust A.-M."/>
            <person name="Dessus-Babus S."/>
            <person name="Altorfer M."/>
            <person name="Burckhardt D."/>
            <person name="Oertli M."/>
            <person name="Naumann U."/>
            <person name="Petersen F."/>
            <person name="Wong J."/>
        </authorList>
    </citation>
    <scope>NUCLEOTIDE SEQUENCE</scope>
    <source>
        <strain evidence="1">GSM-AAB239-AS_SAM_17_03QT</strain>
        <tissue evidence="1">Leaf</tissue>
    </source>
</reference>
<protein>
    <submittedName>
        <fullName evidence="1">Uncharacterized protein</fullName>
    </submittedName>
</protein>
<accession>A0AAX6EMB0</accession>
<evidence type="ECO:0000313" key="1">
    <source>
        <dbReference type="EMBL" id="KAJ6804965.1"/>
    </source>
</evidence>
<keyword evidence="2" id="KW-1185">Reference proteome</keyword>
<proteinExistence type="predicted"/>
<dbReference type="AlphaFoldDB" id="A0AAX6EMB0"/>
<comment type="caution">
    <text evidence="1">The sequence shown here is derived from an EMBL/GenBank/DDBJ whole genome shotgun (WGS) entry which is preliminary data.</text>
</comment>
<sequence>MMTFDGVQVMAMFQQFMEVQNHQATQFRATVVDALRTREPAAPAPVAPPAPAAPRPGTARHYQNLCPMDFWGLEGIVYADKWLENAERILKMARIPDDLKVEVASMRLFDLARAWYRDEPQLAMPSLDRL</sequence>
<gene>
    <name evidence="1" type="ORF">M6B38_185505</name>
</gene>